<evidence type="ECO:0000313" key="3">
    <source>
        <dbReference type="Proteomes" id="UP001275867"/>
    </source>
</evidence>
<comment type="caution">
    <text evidence="2">The sequence shown here is derived from an EMBL/GenBank/DDBJ whole genome shotgun (WGS) entry which is preliminary data.</text>
</comment>
<organism evidence="2 3">
    <name type="scientific">Pediococcus parvulus</name>
    <dbReference type="NCBI Taxonomy" id="54062"/>
    <lineage>
        <taxon>Bacteria</taxon>
        <taxon>Bacillati</taxon>
        <taxon>Bacillota</taxon>
        <taxon>Bacilli</taxon>
        <taxon>Lactobacillales</taxon>
        <taxon>Lactobacillaceae</taxon>
        <taxon>Pediococcus</taxon>
    </lineage>
</organism>
<feature type="domain" description="Integrase catalytic" evidence="1">
    <location>
        <begin position="52"/>
        <end position="138"/>
    </location>
</feature>
<dbReference type="EMBL" id="WERX01000004">
    <property type="protein sequence ID" value="MDV7693711.1"/>
    <property type="molecule type" value="Genomic_DNA"/>
</dbReference>
<gene>
    <name evidence="2" type="ORF">GA842_02210</name>
</gene>
<dbReference type="Gene3D" id="3.30.420.10">
    <property type="entry name" value="Ribonuclease H-like superfamily/Ribonuclease H"/>
    <property type="match status" value="1"/>
</dbReference>
<dbReference type="InterPro" id="IPR012337">
    <property type="entry name" value="RNaseH-like_sf"/>
</dbReference>
<reference evidence="2" key="1">
    <citation type="submission" date="2019-10" db="EMBL/GenBank/DDBJ databases">
        <title>Malate fermentation in French cider.</title>
        <authorList>
            <person name="Cousin F.J."/>
            <person name="Medina Fernandez S."/>
            <person name="Misery B."/>
            <person name="Laplace J.-M."/>
            <person name="Cretenet M."/>
        </authorList>
    </citation>
    <scope>NUCLEOTIDE SEQUENCE</scope>
    <source>
        <strain evidence="2">UCMA15901</strain>
    </source>
</reference>
<dbReference type="GO" id="GO:0032196">
    <property type="term" value="P:transposition"/>
    <property type="evidence" value="ECO:0007669"/>
    <property type="project" value="TreeGrafter"/>
</dbReference>
<dbReference type="GO" id="GO:0003676">
    <property type="term" value="F:nucleic acid binding"/>
    <property type="evidence" value="ECO:0007669"/>
    <property type="project" value="InterPro"/>
</dbReference>
<sequence length="138" mass="15722">MAHFFLNTRSNSVGIKPTDVIRGSNYHAQTCLDQLQAVINERGTSQFKSITFDNGSEFSLLDQVKGTQIYFAHPYSPWERGSNENANGQIQEYIPKGESLKNYTENQIQQIQDALNNRLRKSIHYLSAEAYYQQLTAA</sequence>
<dbReference type="GO" id="GO:0015074">
    <property type="term" value="P:DNA integration"/>
    <property type="evidence" value="ECO:0007669"/>
    <property type="project" value="InterPro"/>
</dbReference>
<dbReference type="InterPro" id="IPR036397">
    <property type="entry name" value="RNaseH_sf"/>
</dbReference>
<dbReference type="InterPro" id="IPR053392">
    <property type="entry name" value="Transposase_IS30-like"/>
</dbReference>
<dbReference type="NCBIfam" id="NF033563">
    <property type="entry name" value="transpos_IS30"/>
    <property type="match status" value="1"/>
</dbReference>
<dbReference type="PROSITE" id="PS50994">
    <property type="entry name" value="INTEGRASE"/>
    <property type="match status" value="1"/>
</dbReference>
<dbReference type="PANTHER" id="PTHR10948:SF23">
    <property type="entry name" value="TRANSPOSASE INSI FOR INSERTION SEQUENCE ELEMENT IS30A-RELATED"/>
    <property type="match status" value="1"/>
</dbReference>
<evidence type="ECO:0000313" key="2">
    <source>
        <dbReference type="EMBL" id="MDV7693711.1"/>
    </source>
</evidence>
<dbReference type="SUPFAM" id="SSF53098">
    <property type="entry name" value="Ribonuclease H-like"/>
    <property type="match status" value="1"/>
</dbReference>
<dbReference type="PANTHER" id="PTHR10948">
    <property type="entry name" value="TRANSPOSASE"/>
    <property type="match status" value="1"/>
</dbReference>
<dbReference type="InterPro" id="IPR001584">
    <property type="entry name" value="Integrase_cat-core"/>
</dbReference>
<dbReference type="InterPro" id="IPR051917">
    <property type="entry name" value="Transposase-Integrase"/>
</dbReference>
<dbReference type="GO" id="GO:0005829">
    <property type="term" value="C:cytosol"/>
    <property type="evidence" value="ECO:0007669"/>
    <property type="project" value="TreeGrafter"/>
</dbReference>
<accession>A0AAP5WCV8</accession>
<name>A0AAP5WCV8_9LACO</name>
<dbReference type="RefSeq" id="WP_084254213.1">
    <property type="nucleotide sequence ID" value="NZ_LXND01000020.1"/>
</dbReference>
<proteinExistence type="predicted"/>
<dbReference type="AlphaFoldDB" id="A0AAP5WCV8"/>
<evidence type="ECO:0000259" key="1">
    <source>
        <dbReference type="PROSITE" id="PS50994"/>
    </source>
</evidence>
<dbReference type="Proteomes" id="UP001275867">
    <property type="component" value="Unassembled WGS sequence"/>
</dbReference>
<dbReference type="GO" id="GO:0004803">
    <property type="term" value="F:transposase activity"/>
    <property type="evidence" value="ECO:0007669"/>
    <property type="project" value="TreeGrafter"/>
</dbReference>
<protein>
    <submittedName>
        <fullName evidence="2">IS30 family transposase</fullName>
    </submittedName>
</protein>